<dbReference type="EMBL" id="JOTN01000009">
    <property type="protein sequence ID" value="KEK19059.1"/>
    <property type="molecule type" value="Genomic_DNA"/>
</dbReference>
<feature type="transmembrane region" description="Helical" evidence="9">
    <location>
        <begin position="374"/>
        <end position="403"/>
    </location>
</feature>
<feature type="transmembrane region" description="Helical" evidence="9">
    <location>
        <begin position="190"/>
        <end position="210"/>
    </location>
</feature>
<dbReference type="STRING" id="574376.BAMA_23895"/>
<evidence type="ECO:0000256" key="1">
    <source>
        <dbReference type="ARBA" id="ARBA00004651"/>
    </source>
</evidence>
<dbReference type="PANTHER" id="PTHR43337">
    <property type="entry name" value="XANTHINE/URACIL PERMEASE C887.17-RELATED"/>
    <property type="match status" value="1"/>
</dbReference>
<feature type="transmembrane region" description="Helical" evidence="9">
    <location>
        <begin position="47"/>
        <end position="71"/>
    </location>
</feature>
<dbReference type="RefSeq" id="WP_034639281.1">
    <property type="nucleotide sequence ID" value="NZ_CBCSJC010000008.1"/>
</dbReference>
<feature type="transmembrane region" description="Helical" evidence="9">
    <location>
        <begin position="91"/>
        <end position="111"/>
    </location>
</feature>
<feature type="transmembrane region" description="Helical" evidence="9">
    <location>
        <begin position="15"/>
        <end position="35"/>
    </location>
</feature>
<dbReference type="AlphaFoldDB" id="A0A073JVM5"/>
<dbReference type="PANTHER" id="PTHR43337:SF1">
    <property type="entry name" value="XANTHINE_URACIL PERMEASE C887.17-RELATED"/>
    <property type="match status" value="1"/>
</dbReference>
<dbReference type="GO" id="GO:0005345">
    <property type="term" value="F:purine nucleobase transmembrane transporter activity"/>
    <property type="evidence" value="ECO:0007669"/>
    <property type="project" value="TreeGrafter"/>
</dbReference>
<comment type="similarity">
    <text evidence="2 8">Belongs to the nucleobase:cation symporter-2 (NCS2) (TC 2.A.40) family. Azg-like subfamily.</text>
</comment>
<sequence length="433" mass="45133">MFNLSKHQTSVKTEIMAGIITFLTMAYIIVVNPVILGDAGVPFEQAFTATIIAAVIGTLLMAFFTNLPIAIAPGMGLNAYFSYSVVQAHDGLTFAVAFSAVFVAGMILILLSLTSFRMKLMAAIPDNLKHAITAGIGLFIAFIGLRLTNIIVANEANLVGLGDLSSPPVLLALVGLGITLVLMALNINGALFIGMLATGVIAYFTGQLTFTNGVTSVPTLPEGIIVANPVTAISDVINYGLYGVVFSFFLVTLFDTTGTLLGVAQQGGFIKEGKLQTSGRALLSDSVSATVGSMFGTTPTTAYIESSAGVAAGGRTGLTTVTVAVLFALAAFFGPLVGAVSGVAAITSPSLIIVGSLMMGAVRNINWDEIDEAFPAFLVILSMPLTSSIATGIALGFISYPLMKIAKGKFREVNPLIYIFGILFAYQLIFLPH</sequence>
<proteinExistence type="inferred from homology"/>
<evidence type="ECO:0000256" key="9">
    <source>
        <dbReference type="SAM" id="Phobius"/>
    </source>
</evidence>
<feature type="transmembrane region" description="Helical" evidence="9">
    <location>
        <begin position="131"/>
        <end position="152"/>
    </location>
</feature>
<name>A0A073JVM5_9BACI</name>
<dbReference type="InterPro" id="IPR006043">
    <property type="entry name" value="NCS2"/>
</dbReference>
<evidence type="ECO:0000256" key="8">
    <source>
        <dbReference type="PIRNR" id="PIRNR005353"/>
    </source>
</evidence>
<gene>
    <name evidence="10" type="ORF">BAMA_23895</name>
</gene>
<dbReference type="Pfam" id="PF00860">
    <property type="entry name" value="Xan_ur_permease"/>
    <property type="match status" value="1"/>
</dbReference>
<dbReference type="GO" id="GO:0005886">
    <property type="term" value="C:plasma membrane"/>
    <property type="evidence" value="ECO:0007669"/>
    <property type="project" value="UniProtKB-SubCell"/>
</dbReference>
<dbReference type="InterPro" id="IPR045018">
    <property type="entry name" value="Azg-like"/>
</dbReference>
<feature type="transmembrane region" description="Helical" evidence="9">
    <location>
        <begin position="415"/>
        <end position="431"/>
    </location>
</feature>
<feature type="transmembrane region" description="Helical" evidence="9">
    <location>
        <begin position="317"/>
        <end position="337"/>
    </location>
</feature>
<keyword evidence="3 8" id="KW-0813">Transport</keyword>
<keyword evidence="6 8" id="KW-1133">Transmembrane helix</keyword>
<reference evidence="10 11" key="1">
    <citation type="submission" date="2014-06" db="EMBL/GenBank/DDBJ databases">
        <title>Draft genome sequence of Bacillus manliponensis JCM 15802 (MCCC 1A00708).</title>
        <authorList>
            <person name="Lai Q."/>
            <person name="Liu Y."/>
            <person name="Shao Z."/>
        </authorList>
    </citation>
    <scope>NUCLEOTIDE SEQUENCE [LARGE SCALE GENOMIC DNA]</scope>
    <source>
        <strain evidence="10 11">JCM 15802</strain>
    </source>
</reference>
<accession>A0A073JVM5</accession>
<evidence type="ECO:0000256" key="5">
    <source>
        <dbReference type="ARBA" id="ARBA00022692"/>
    </source>
</evidence>
<feature type="transmembrane region" description="Helical" evidence="9">
    <location>
        <begin position="164"/>
        <end position="183"/>
    </location>
</feature>
<evidence type="ECO:0000313" key="11">
    <source>
        <dbReference type="Proteomes" id="UP000027822"/>
    </source>
</evidence>
<protein>
    <submittedName>
        <fullName evidence="10">Guanine permease</fullName>
    </submittedName>
</protein>
<evidence type="ECO:0000313" key="10">
    <source>
        <dbReference type="EMBL" id="KEK19059.1"/>
    </source>
</evidence>
<comment type="caution">
    <text evidence="10">The sequence shown here is derived from an EMBL/GenBank/DDBJ whole genome shotgun (WGS) entry which is preliminary data.</text>
</comment>
<feature type="transmembrane region" description="Helical" evidence="9">
    <location>
        <begin position="239"/>
        <end position="264"/>
    </location>
</feature>
<dbReference type="PIRSF" id="PIRSF005353">
    <property type="entry name" value="PbuG"/>
    <property type="match status" value="1"/>
</dbReference>
<evidence type="ECO:0000256" key="6">
    <source>
        <dbReference type="ARBA" id="ARBA00022989"/>
    </source>
</evidence>
<keyword evidence="7 8" id="KW-0472">Membrane</keyword>
<dbReference type="eggNOG" id="COG2252">
    <property type="taxonomic scope" value="Bacteria"/>
</dbReference>
<evidence type="ECO:0000256" key="7">
    <source>
        <dbReference type="ARBA" id="ARBA00023136"/>
    </source>
</evidence>
<keyword evidence="5 8" id="KW-0812">Transmembrane</keyword>
<dbReference type="InterPro" id="IPR026033">
    <property type="entry name" value="Azg-like_bact_archaea"/>
</dbReference>
<evidence type="ECO:0000256" key="2">
    <source>
        <dbReference type="ARBA" id="ARBA00005697"/>
    </source>
</evidence>
<comment type="subcellular location">
    <subcellularLocation>
        <location evidence="1 8">Cell membrane</location>
        <topology evidence="1 8">Multi-pass membrane protein</topology>
    </subcellularLocation>
</comment>
<evidence type="ECO:0000256" key="4">
    <source>
        <dbReference type="ARBA" id="ARBA00022475"/>
    </source>
</evidence>
<keyword evidence="11" id="KW-1185">Reference proteome</keyword>
<dbReference type="Proteomes" id="UP000027822">
    <property type="component" value="Unassembled WGS sequence"/>
</dbReference>
<organism evidence="10 11">
    <name type="scientific">Bacillus manliponensis</name>
    <dbReference type="NCBI Taxonomy" id="574376"/>
    <lineage>
        <taxon>Bacteria</taxon>
        <taxon>Bacillati</taxon>
        <taxon>Bacillota</taxon>
        <taxon>Bacilli</taxon>
        <taxon>Bacillales</taxon>
        <taxon>Bacillaceae</taxon>
        <taxon>Bacillus</taxon>
        <taxon>Bacillus cereus group</taxon>
    </lineage>
</organism>
<keyword evidence="4 8" id="KW-1003">Cell membrane</keyword>
<dbReference type="OrthoDB" id="9808458at2"/>
<evidence type="ECO:0000256" key="3">
    <source>
        <dbReference type="ARBA" id="ARBA00022448"/>
    </source>
</evidence>